<dbReference type="GeneID" id="95799673"/>
<evidence type="ECO:0000259" key="2">
    <source>
        <dbReference type="Pfam" id="PF17990"/>
    </source>
</evidence>
<feature type="domain" description="L-Lysine epsilon oxidase N-terminal" evidence="2">
    <location>
        <begin position="361"/>
        <end position="575"/>
    </location>
</feature>
<proteinExistence type="predicted"/>
<dbReference type="InterPro" id="IPR020835">
    <property type="entry name" value="Catalase_sf"/>
</dbReference>
<dbReference type="Pfam" id="PF18417">
    <property type="entry name" value="LodA_C"/>
    <property type="match status" value="1"/>
</dbReference>
<evidence type="ECO:0000313" key="4">
    <source>
        <dbReference type="EMBL" id="MBB4710252.1"/>
    </source>
</evidence>
<name>A0A7W7GCP5_9ACTN</name>
<organism evidence="4 5">
    <name type="scientific">Streptomyces luteogriseus</name>
    <dbReference type="NCBI Taxonomy" id="68233"/>
    <lineage>
        <taxon>Bacteria</taxon>
        <taxon>Bacillati</taxon>
        <taxon>Actinomycetota</taxon>
        <taxon>Actinomycetes</taxon>
        <taxon>Kitasatosporales</taxon>
        <taxon>Streptomycetaceae</taxon>
        <taxon>Streptomyces</taxon>
    </lineage>
</organism>
<dbReference type="InterPro" id="IPR033798">
    <property type="entry name" value="LodA-like"/>
</dbReference>
<dbReference type="Pfam" id="PF17990">
    <property type="entry name" value="LodA_N"/>
    <property type="match status" value="1"/>
</dbReference>
<feature type="region of interest" description="Disordered" evidence="1">
    <location>
        <begin position="330"/>
        <end position="351"/>
    </location>
</feature>
<keyword evidence="5" id="KW-1185">Reference proteome</keyword>
<dbReference type="Gene3D" id="2.40.180.10">
    <property type="entry name" value="Catalase core domain"/>
    <property type="match status" value="1"/>
</dbReference>
<accession>A0A7W7GCP5</accession>
<evidence type="ECO:0000256" key="1">
    <source>
        <dbReference type="SAM" id="MobiDB-lite"/>
    </source>
</evidence>
<dbReference type="CDD" id="cd14731">
    <property type="entry name" value="LodA_like_1"/>
    <property type="match status" value="1"/>
</dbReference>
<dbReference type="EMBL" id="JACHMS010000001">
    <property type="protein sequence ID" value="MBB4710252.1"/>
    <property type="molecule type" value="Genomic_DNA"/>
</dbReference>
<protein>
    <recommendedName>
        <fullName evidence="6">Catalase</fullName>
    </recommendedName>
</protein>
<comment type="caution">
    <text evidence="4">The sequence shown here is derived from an EMBL/GenBank/DDBJ whole genome shotgun (WGS) entry which is preliminary data.</text>
</comment>
<evidence type="ECO:0008006" key="6">
    <source>
        <dbReference type="Google" id="ProtNLM"/>
    </source>
</evidence>
<dbReference type="AlphaFoldDB" id="A0A7W7GCP5"/>
<dbReference type="GO" id="GO:0020037">
    <property type="term" value="F:heme binding"/>
    <property type="evidence" value="ECO:0007669"/>
    <property type="project" value="InterPro"/>
</dbReference>
<sequence>MTGTADPQRDSSQDMPDCAAEPVAGILAEFVDKRMGQRIAQGQDPVLRPVFVKYHGTARGVLTVAPDLPPELCIGFLGAAQDQPGGLTAWVRFSTDTLPDRPDFRRTLGMGIKLFGVPGPKLLEDEDRAETQDLVFQNHDVFFVDTARDMCEFQQDPIAYQNAHPVTRGILQAMRKPEESALTARYWGVLPYAFGPDRHVKYVLVPVSCPPGDTRAAPPDEDPSFFRGDLRHRLAAGEAAFDLMVQFRTDPERMPLDRATVRWEESLSPPVRVARLTLHQQDVRARGQDAYGENLAYNPWHCLAEHRPVGSIAEARKVVYRASAVRRRDANGVPVAEPGPARPPSGEPHGRDTRIVRAAIHPAIGVARVGDSVDEFFLAPEVDDPPPLPAGSYKDATGALKRQAARFRVYGYNAAGEPVAELTADNADIRWTVHVANKKAAWYQFQLALDIPEAAAAPDSTPRNAKVPAGERGRLVIDPGPRSIRGRDRAGRPEYRFDTGCFLGKPVPLGEVRTDDAGRLVFLGGHGVSASVDHAQATHFANNDGWHDDVCDGPVTARVRVDGRSVPVEPAWVVVAPPNFAPELKSVRTMYDLMRDVFVSSGALPPPENVSFTRDVLPILRRLCDLQWVNRGIAALFGHGGREHFLAPERLARLAEAGPRNAELRQQIWATMRDLDRDGLSPVPWPPLYGDSMSVRPVSARQHLTLTSVQYRSLARWAAGDFDADYDPSAVPPAGLDEVPPADRPGMLDRAALSFCLADAFHPGCEMSWPMRHSTLYSAPFRVRHRDPGTPETDYGQVLTPQTALGVDGPLYAQGPGHLTRWMAVPWQTDTARCRSGYYLGYGPRYDPYLPTFWPARVPNHVLTEQDYETAVDPGSPAEERRAAFERRAVWDRWLPSDRIQQMNAMVKDFGKLGLVERRTGASDDPELPATMFVESAVGFRPEEPPPALRNLRCLHVPEAADPALNGSALAAALARTDVPHEQVMAGYFEKVARFPDER</sequence>
<dbReference type="RefSeq" id="WP_246545800.1">
    <property type="nucleotide sequence ID" value="NZ_JACHMS010000001.1"/>
</dbReference>
<feature type="domain" description="L-lysine epsilon oxidase C-terminal" evidence="3">
    <location>
        <begin position="692"/>
        <end position="853"/>
    </location>
</feature>
<reference evidence="4 5" key="1">
    <citation type="submission" date="2020-08" db="EMBL/GenBank/DDBJ databases">
        <title>Sequencing the genomes of 1000 actinobacteria strains.</title>
        <authorList>
            <person name="Klenk H.-P."/>
        </authorList>
    </citation>
    <scope>NUCLEOTIDE SEQUENCE [LARGE SCALE GENOMIC DNA]</scope>
    <source>
        <strain evidence="4 5">DSM 40483</strain>
    </source>
</reference>
<dbReference type="SUPFAM" id="SSF56634">
    <property type="entry name" value="Heme-dependent catalase-like"/>
    <property type="match status" value="1"/>
</dbReference>
<evidence type="ECO:0000313" key="5">
    <source>
        <dbReference type="Proteomes" id="UP000565089"/>
    </source>
</evidence>
<gene>
    <name evidence="4" type="ORF">BJ965_000134</name>
</gene>
<dbReference type="InterPro" id="IPR041168">
    <property type="entry name" value="LodA_N"/>
</dbReference>
<dbReference type="Proteomes" id="UP000565089">
    <property type="component" value="Unassembled WGS sequence"/>
</dbReference>
<dbReference type="InterPro" id="IPR041173">
    <property type="entry name" value="LodA_C"/>
</dbReference>
<evidence type="ECO:0000259" key="3">
    <source>
        <dbReference type="Pfam" id="PF18417"/>
    </source>
</evidence>